<dbReference type="PROSITE" id="PS51349">
    <property type="entry name" value="FMN_HYDROXY_ACID_DH_2"/>
    <property type="match status" value="1"/>
</dbReference>
<dbReference type="GeneID" id="80903623"/>
<comment type="caution">
    <text evidence="5">The sequence shown here is derived from an EMBL/GenBank/DDBJ whole genome shotgun (WGS) entry which is preliminary data.</text>
</comment>
<dbReference type="PROSITE" id="PS00557">
    <property type="entry name" value="FMN_HYDROXY_ACID_DH_1"/>
    <property type="match status" value="1"/>
</dbReference>
<evidence type="ECO:0000259" key="4">
    <source>
        <dbReference type="PROSITE" id="PS51349"/>
    </source>
</evidence>
<dbReference type="InterPro" id="IPR037396">
    <property type="entry name" value="FMN_HAD"/>
</dbReference>
<comment type="cofactor">
    <cofactor evidence="1">
        <name>FMN</name>
        <dbReference type="ChEBI" id="CHEBI:58210"/>
    </cofactor>
</comment>
<sequence length="453" mass="49364">MAYRGSSGVQVVEIKVGDLPNPSLNLPNGGSAPRRIPPNDKRETVEALLETKPPTATAEMMPWLGSHSFTMRCSILAFASVALAARPFLNEPDTGIDEVLGSTANGTLPPLDKIIGLPDFDWAARRKMTPQNYTYYRNGAAGEWSYRNNLEVYQRFRLRPRVLVDITNIESTLPTTILGHNFSAPFFIAPCARGGYAHPDAELNFVKGAAYGDILYMASILGTKTIDEIAAAKGNSSQVLFQQVYLSENITETQELFKHIEELGSKAIVLTVDSAADGNRHRAARYGVGSADSSYSYLTWDLYKQLSNMTSLPIIPKGIQTVDDARLAVKAGAKAIYLSNHGGRQLDTTPSSLEVALEIYQEEPSLFQQVEVYADGGVRYGADALKLLALGVKAVGLGRPFMLSNVYGVDGVKKVIDITKHEIAIDAANLGVGDLKKIGPEYVNWKSVNVWFS</sequence>
<name>A0A9W9CEL9_9PLEO</name>
<dbReference type="InterPro" id="IPR013785">
    <property type="entry name" value="Aldolase_TIM"/>
</dbReference>
<dbReference type="SUPFAM" id="SSF51395">
    <property type="entry name" value="FMN-linked oxidoreductases"/>
    <property type="match status" value="1"/>
</dbReference>
<dbReference type="OrthoDB" id="1925334at2759"/>
<proteinExistence type="predicted"/>
<dbReference type="InterPro" id="IPR000262">
    <property type="entry name" value="FMN-dep_DH"/>
</dbReference>
<dbReference type="GO" id="GO:0016491">
    <property type="term" value="F:oxidoreductase activity"/>
    <property type="evidence" value="ECO:0007669"/>
    <property type="project" value="UniProtKB-KW"/>
</dbReference>
<keyword evidence="6" id="KW-1185">Reference proteome</keyword>
<reference evidence="5" key="1">
    <citation type="submission" date="2022-10" db="EMBL/GenBank/DDBJ databases">
        <title>Tapping the CABI collections for fungal endophytes: first genome assemblies for Collariella, Neodidymelliopsis, Ascochyta clinopodiicola, Didymella pomorum, Didymosphaeria variabile, Neocosmospora piperis and Neocucurbitaria cava.</title>
        <authorList>
            <person name="Hill R."/>
        </authorList>
    </citation>
    <scope>NUCLEOTIDE SEQUENCE</scope>
    <source>
        <strain evidence="5">IMI 356815</strain>
    </source>
</reference>
<evidence type="ECO:0000313" key="6">
    <source>
        <dbReference type="Proteomes" id="UP001140513"/>
    </source>
</evidence>
<feature type="region of interest" description="Disordered" evidence="3">
    <location>
        <begin position="20"/>
        <end position="40"/>
    </location>
</feature>
<protein>
    <recommendedName>
        <fullName evidence="4">FMN hydroxy acid dehydrogenase domain-containing protein</fullName>
    </recommendedName>
</protein>
<evidence type="ECO:0000256" key="3">
    <source>
        <dbReference type="SAM" id="MobiDB-lite"/>
    </source>
</evidence>
<feature type="domain" description="FMN hydroxy acid dehydrogenase" evidence="4">
    <location>
        <begin position="109"/>
        <end position="448"/>
    </location>
</feature>
<dbReference type="AlphaFoldDB" id="A0A9W9CEL9"/>
<gene>
    <name evidence="5" type="ORF">N0V89_000093</name>
</gene>
<dbReference type="EMBL" id="JAPEUX010000001">
    <property type="protein sequence ID" value="KAJ4359538.1"/>
    <property type="molecule type" value="Genomic_DNA"/>
</dbReference>
<dbReference type="Proteomes" id="UP001140513">
    <property type="component" value="Unassembled WGS sequence"/>
</dbReference>
<evidence type="ECO:0000256" key="2">
    <source>
        <dbReference type="ARBA" id="ARBA00023002"/>
    </source>
</evidence>
<dbReference type="PANTHER" id="PTHR10578:SF140">
    <property type="entry name" value="FMN HYDROXY ACID DEHYDROGENASE DOMAIN-CONTAINING PROTEIN"/>
    <property type="match status" value="1"/>
</dbReference>
<dbReference type="Pfam" id="PF01070">
    <property type="entry name" value="FMN_dh"/>
    <property type="match status" value="2"/>
</dbReference>
<dbReference type="Gene3D" id="3.20.20.70">
    <property type="entry name" value="Aldolase class I"/>
    <property type="match status" value="2"/>
</dbReference>
<dbReference type="RefSeq" id="XP_056075740.1">
    <property type="nucleotide sequence ID" value="XM_056208918.1"/>
</dbReference>
<dbReference type="PANTHER" id="PTHR10578">
    <property type="entry name" value="S -2-HYDROXY-ACID OXIDASE-RELATED"/>
    <property type="match status" value="1"/>
</dbReference>
<dbReference type="InterPro" id="IPR008259">
    <property type="entry name" value="FMN_hydac_DH_AS"/>
</dbReference>
<organism evidence="5 6">
    <name type="scientific">Didymosphaeria variabile</name>
    <dbReference type="NCBI Taxonomy" id="1932322"/>
    <lineage>
        <taxon>Eukaryota</taxon>
        <taxon>Fungi</taxon>
        <taxon>Dikarya</taxon>
        <taxon>Ascomycota</taxon>
        <taxon>Pezizomycotina</taxon>
        <taxon>Dothideomycetes</taxon>
        <taxon>Pleosporomycetidae</taxon>
        <taxon>Pleosporales</taxon>
        <taxon>Massarineae</taxon>
        <taxon>Didymosphaeriaceae</taxon>
        <taxon>Didymosphaeria</taxon>
    </lineage>
</organism>
<keyword evidence="2" id="KW-0560">Oxidoreductase</keyword>
<accession>A0A9W9CEL9</accession>
<evidence type="ECO:0000313" key="5">
    <source>
        <dbReference type="EMBL" id="KAJ4359538.1"/>
    </source>
</evidence>
<evidence type="ECO:0000256" key="1">
    <source>
        <dbReference type="ARBA" id="ARBA00001917"/>
    </source>
</evidence>